<dbReference type="EMBL" id="ML210176">
    <property type="protein sequence ID" value="TFK26267.1"/>
    <property type="molecule type" value="Genomic_DNA"/>
</dbReference>
<sequence length="231" mass="25400">MLTEASAPGPPDLRRDSQYFLESVVFKVDNTLFKVPKHHFKYSGANGPFGFLFDTQQTGTGGQAPEGSSEENPLVLPPGNPTASEFKAFLKVLHPLTIPVKYTDISLTEWKAILKLSSMWFFDPIQTFAVERMSALGPPNALDHVSKVVLGERYSVPHWLRDGCVHLAQRQEGGPSLEEGAQIGLDLTIKIYQIREAASRSRSGFDYKGCVNRLVEDILGSASLASDSYSP</sequence>
<gene>
    <name evidence="2" type="ORF">FA15DRAFT_693219</name>
</gene>
<dbReference type="STRING" id="230819.A0A5C3L0E5"/>
<accession>A0A5C3L0E5</accession>
<name>A0A5C3L0E5_COPMA</name>
<evidence type="ECO:0000256" key="1">
    <source>
        <dbReference type="SAM" id="MobiDB-lite"/>
    </source>
</evidence>
<protein>
    <recommendedName>
        <fullName evidence="4">BTB domain-containing protein</fullName>
    </recommendedName>
</protein>
<dbReference type="AlphaFoldDB" id="A0A5C3L0E5"/>
<proteinExistence type="predicted"/>
<reference evidence="2 3" key="1">
    <citation type="journal article" date="2019" name="Nat. Ecol. Evol.">
        <title>Megaphylogeny resolves global patterns of mushroom evolution.</title>
        <authorList>
            <person name="Varga T."/>
            <person name="Krizsan K."/>
            <person name="Foldi C."/>
            <person name="Dima B."/>
            <person name="Sanchez-Garcia M."/>
            <person name="Sanchez-Ramirez S."/>
            <person name="Szollosi G.J."/>
            <person name="Szarkandi J.G."/>
            <person name="Papp V."/>
            <person name="Albert L."/>
            <person name="Andreopoulos W."/>
            <person name="Angelini C."/>
            <person name="Antonin V."/>
            <person name="Barry K.W."/>
            <person name="Bougher N.L."/>
            <person name="Buchanan P."/>
            <person name="Buyck B."/>
            <person name="Bense V."/>
            <person name="Catcheside P."/>
            <person name="Chovatia M."/>
            <person name="Cooper J."/>
            <person name="Damon W."/>
            <person name="Desjardin D."/>
            <person name="Finy P."/>
            <person name="Geml J."/>
            <person name="Haridas S."/>
            <person name="Hughes K."/>
            <person name="Justo A."/>
            <person name="Karasinski D."/>
            <person name="Kautmanova I."/>
            <person name="Kiss B."/>
            <person name="Kocsube S."/>
            <person name="Kotiranta H."/>
            <person name="LaButti K.M."/>
            <person name="Lechner B.E."/>
            <person name="Liimatainen K."/>
            <person name="Lipzen A."/>
            <person name="Lukacs Z."/>
            <person name="Mihaltcheva S."/>
            <person name="Morgado L.N."/>
            <person name="Niskanen T."/>
            <person name="Noordeloos M.E."/>
            <person name="Ohm R.A."/>
            <person name="Ortiz-Santana B."/>
            <person name="Ovrebo C."/>
            <person name="Racz N."/>
            <person name="Riley R."/>
            <person name="Savchenko A."/>
            <person name="Shiryaev A."/>
            <person name="Soop K."/>
            <person name="Spirin V."/>
            <person name="Szebenyi C."/>
            <person name="Tomsovsky M."/>
            <person name="Tulloss R.E."/>
            <person name="Uehling J."/>
            <person name="Grigoriev I.V."/>
            <person name="Vagvolgyi C."/>
            <person name="Papp T."/>
            <person name="Martin F.M."/>
            <person name="Miettinen O."/>
            <person name="Hibbett D.S."/>
            <person name="Nagy L.G."/>
        </authorList>
    </citation>
    <scope>NUCLEOTIDE SEQUENCE [LARGE SCALE GENOMIC DNA]</scope>
    <source>
        <strain evidence="2 3">CBS 121175</strain>
    </source>
</reference>
<dbReference type="Proteomes" id="UP000307440">
    <property type="component" value="Unassembled WGS sequence"/>
</dbReference>
<keyword evidence="3" id="KW-1185">Reference proteome</keyword>
<evidence type="ECO:0000313" key="2">
    <source>
        <dbReference type="EMBL" id="TFK26267.1"/>
    </source>
</evidence>
<evidence type="ECO:0008006" key="4">
    <source>
        <dbReference type="Google" id="ProtNLM"/>
    </source>
</evidence>
<dbReference type="OrthoDB" id="3199068at2759"/>
<feature type="region of interest" description="Disordered" evidence="1">
    <location>
        <begin position="55"/>
        <end position="74"/>
    </location>
</feature>
<organism evidence="2 3">
    <name type="scientific">Coprinopsis marcescibilis</name>
    <name type="common">Agaric fungus</name>
    <name type="synonym">Psathyrella marcescibilis</name>
    <dbReference type="NCBI Taxonomy" id="230819"/>
    <lineage>
        <taxon>Eukaryota</taxon>
        <taxon>Fungi</taxon>
        <taxon>Dikarya</taxon>
        <taxon>Basidiomycota</taxon>
        <taxon>Agaricomycotina</taxon>
        <taxon>Agaricomycetes</taxon>
        <taxon>Agaricomycetidae</taxon>
        <taxon>Agaricales</taxon>
        <taxon>Agaricineae</taxon>
        <taxon>Psathyrellaceae</taxon>
        <taxon>Coprinopsis</taxon>
    </lineage>
</organism>
<evidence type="ECO:0000313" key="3">
    <source>
        <dbReference type="Proteomes" id="UP000307440"/>
    </source>
</evidence>